<dbReference type="AlphaFoldDB" id="A0A6J1M1I0"/>
<reference evidence="2" key="1">
    <citation type="submission" date="2025-08" db="UniProtKB">
        <authorList>
            <consortium name="RefSeq"/>
        </authorList>
    </citation>
    <scope>IDENTIFICATION</scope>
    <source>
        <strain evidence="2">15085-1641.00</strain>
        <tissue evidence="2">Whole body</tissue>
    </source>
</reference>
<name>A0A6J1M1I0_DROHY</name>
<sequence length="148" mass="17762">MNNFTYGYYLVQAMKELSPPTAWHHIVARALRNMNCNWRRKYNELQLRKALDVGLRFGIICEACDRYYLYEYGRVRSTGEISYDFKQNEFDPKDIQYDSDDEPLKFPMKRKCEDDDINMVTPWNLRMIVTMTRSRVGVGFHENRLKLL</sequence>
<dbReference type="KEGG" id="dhe:111601390"/>
<organism evidence="1 2">
    <name type="scientific">Drosophila hydei</name>
    <name type="common">Fruit fly</name>
    <dbReference type="NCBI Taxonomy" id="7224"/>
    <lineage>
        <taxon>Eukaryota</taxon>
        <taxon>Metazoa</taxon>
        <taxon>Ecdysozoa</taxon>
        <taxon>Arthropoda</taxon>
        <taxon>Hexapoda</taxon>
        <taxon>Insecta</taxon>
        <taxon>Pterygota</taxon>
        <taxon>Neoptera</taxon>
        <taxon>Endopterygota</taxon>
        <taxon>Diptera</taxon>
        <taxon>Brachycera</taxon>
        <taxon>Muscomorpha</taxon>
        <taxon>Ephydroidea</taxon>
        <taxon>Drosophilidae</taxon>
        <taxon>Drosophila</taxon>
    </lineage>
</organism>
<proteinExistence type="predicted"/>
<dbReference type="OMA" id="PSDWEDI"/>
<accession>A0A6J1M1I0</accession>
<evidence type="ECO:0000313" key="2">
    <source>
        <dbReference type="RefSeq" id="XP_023173700.2"/>
    </source>
</evidence>
<dbReference type="GeneID" id="111601390"/>
<protein>
    <submittedName>
        <fullName evidence="2">Uncharacterized protein LOC111601390</fullName>
    </submittedName>
</protein>
<evidence type="ECO:0000313" key="1">
    <source>
        <dbReference type="Proteomes" id="UP000504633"/>
    </source>
</evidence>
<keyword evidence="1" id="KW-1185">Reference proteome</keyword>
<dbReference type="Proteomes" id="UP000504633">
    <property type="component" value="Unplaced"/>
</dbReference>
<gene>
    <name evidence="2" type="primary">LOC111601390</name>
</gene>
<dbReference type="RefSeq" id="XP_023173700.2">
    <property type="nucleotide sequence ID" value="XM_023317932.2"/>
</dbReference>
<dbReference type="OrthoDB" id="10499181at2759"/>